<dbReference type="InterPro" id="IPR028034">
    <property type="entry name" value="HU-CCDC81"/>
</dbReference>
<feature type="non-terminal residue" evidence="4">
    <location>
        <position position="234"/>
    </location>
</feature>
<feature type="compositionally biased region" description="Polar residues" evidence="1">
    <location>
        <begin position="186"/>
        <end position="197"/>
    </location>
</feature>
<proteinExistence type="predicted"/>
<dbReference type="Pfam" id="PF18289">
    <property type="entry name" value="HU-CCDC81_euk_2"/>
    <property type="match status" value="1"/>
</dbReference>
<reference evidence="4 5" key="1">
    <citation type="journal article" date="2021" name="Sci. Rep.">
        <title>Genome sequencing of the multicellular alga Astrephomene provides insights into convergent evolution of germ-soma differentiation.</title>
        <authorList>
            <person name="Yamashita S."/>
            <person name="Yamamoto K."/>
            <person name="Matsuzaki R."/>
            <person name="Suzuki S."/>
            <person name="Yamaguchi H."/>
            <person name="Hirooka S."/>
            <person name="Minakuchi Y."/>
            <person name="Miyagishima S."/>
            <person name="Kawachi M."/>
            <person name="Toyoda A."/>
            <person name="Nozaki H."/>
        </authorList>
    </citation>
    <scope>NUCLEOTIDE SEQUENCE [LARGE SCALE GENOMIC DNA]</scope>
    <source>
        <strain evidence="4 5">NIES-4017</strain>
    </source>
</reference>
<protein>
    <recommendedName>
        <fullName evidence="6">CCDC81 HU domain-containing protein</fullName>
    </recommendedName>
</protein>
<sequence>MWTETDLCRQCAKNASEVVPLQARSEQTFTAVWSALRAWLVALFAKCRGGSIPNFARFAWHHAGVAADGSFTLRPSFVLSDAYVRSHQLNSGSGVLRMSHVAELELEPCEDFNALRVALKHSQSLTKDIVYSCSRQLLQQLGQALRSGQPVSVNMGVGVLSGHNRTVSFAFKPTYLVHAPAHGPTPHSSAATAQSGALAQERSSRPQQLPSHAASAHVGAGAGNEDVAREGSFG</sequence>
<dbReference type="PANTHER" id="PTHR14362">
    <property type="entry name" value="COILED-COIL DOMAIN-CONTAINING PROTEIN 81"/>
    <property type="match status" value="1"/>
</dbReference>
<dbReference type="AlphaFoldDB" id="A0AAD3HII9"/>
<evidence type="ECO:0000256" key="1">
    <source>
        <dbReference type="SAM" id="MobiDB-lite"/>
    </source>
</evidence>
<dbReference type="InterPro" id="IPR040673">
    <property type="entry name" value="CCDC81_HU_dom_2"/>
</dbReference>
<evidence type="ECO:0000259" key="2">
    <source>
        <dbReference type="Pfam" id="PF14908"/>
    </source>
</evidence>
<dbReference type="GO" id="GO:0005815">
    <property type="term" value="C:microtubule organizing center"/>
    <property type="evidence" value="ECO:0007669"/>
    <property type="project" value="TreeGrafter"/>
</dbReference>
<dbReference type="Proteomes" id="UP001054857">
    <property type="component" value="Unassembled WGS sequence"/>
</dbReference>
<dbReference type="Pfam" id="PF14908">
    <property type="entry name" value="HU-CCDC81_euk_1"/>
    <property type="match status" value="1"/>
</dbReference>
<keyword evidence="5" id="KW-1185">Reference proteome</keyword>
<evidence type="ECO:0000313" key="4">
    <source>
        <dbReference type="EMBL" id="GFR42604.1"/>
    </source>
</evidence>
<feature type="domain" description="CCDC81 HU" evidence="3">
    <location>
        <begin position="113"/>
        <end position="173"/>
    </location>
</feature>
<organism evidence="4 5">
    <name type="scientific">Astrephomene gubernaculifera</name>
    <dbReference type="NCBI Taxonomy" id="47775"/>
    <lineage>
        <taxon>Eukaryota</taxon>
        <taxon>Viridiplantae</taxon>
        <taxon>Chlorophyta</taxon>
        <taxon>core chlorophytes</taxon>
        <taxon>Chlorophyceae</taxon>
        <taxon>CS clade</taxon>
        <taxon>Chlamydomonadales</taxon>
        <taxon>Astrephomenaceae</taxon>
        <taxon>Astrephomene</taxon>
    </lineage>
</organism>
<feature type="region of interest" description="Disordered" evidence="1">
    <location>
        <begin position="181"/>
        <end position="234"/>
    </location>
</feature>
<feature type="domain" description="CCDC81 HU" evidence="2">
    <location>
        <begin position="23"/>
        <end position="90"/>
    </location>
</feature>
<gene>
    <name evidence="4" type="ORF">Agub_g3535</name>
</gene>
<dbReference type="EMBL" id="BMAR01000003">
    <property type="protein sequence ID" value="GFR42604.1"/>
    <property type="molecule type" value="Genomic_DNA"/>
</dbReference>
<comment type="caution">
    <text evidence="4">The sequence shown here is derived from an EMBL/GenBank/DDBJ whole genome shotgun (WGS) entry which is preliminary data.</text>
</comment>
<evidence type="ECO:0008006" key="6">
    <source>
        <dbReference type="Google" id="ProtNLM"/>
    </source>
</evidence>
<dbReference type="PANTHER" id="PTHR14362:SF2">
    <property type="entry name" value="COILED-COIL DOMAIN-CONTAINING PROTEIN 81"/>
    <property type="match status" value="1"/>
</dbReference>
<evidence type="ECO:0000313" key="5">
    <source>
        <dbReference type="Proteomes" id="UP001054857"/>
    </source>
</evidence>
<name>A0AAD3HII9_9CHLO</name>
<dbReference type="InterPro" id="IPR026295">
    <property type="entry name" value="CCD81"/>
</dbReference>
<evidence type="ECO:0000259" key="3">
    <source>
        <dbReference type="Pfam" id="PF18289"/>
    </source>
</evidence>
<accession>A0AAD3HII9</accession>